<sequence length="490" mass="54941">MPAVLDVTPHRASAMLFAFDGPTRDSTLRRCRFFSRRPPHSMLPLLFSASLCSTLPAVFLERVTVPVCAARLTPATTVSDTAPRYLRVPPGLSTLESMAPRPDCRVRRSWSPVCEAEGGHDLQVMSSLHLTHRMAFLCAFPFTRLDVSQRVVALGGQQVAGIQLLGALTSSSRRNGDVLKNIEWALVPQNERRPFSKNTASLSFGLLDEVLLLAAAGDYYQIRRVTRDWSIVKLDGKTYTSETLKDLKAAAKQLYYMAEDGDWTEGQEKEMYGDPGSAKDRQKRLNDQRKGRNKRAEKRAERTEQFVNALNAPPSADHTTPLFSHAALNELHRLQAQEDLFEWEDPEKYFTGVGPSDWSRVLQLGSDLSNRYMTRIQGFIRTFEEREAEHRKNVVFIAKPETSQTTAKAIAKGKAKAGSKDEFEADSGVKPPKKEKETSIISLFSCTNVYTSLCHCLFSARPVLNIDKLRISIVSARVRFKLYLGGLECH</sequence>
<evidence type="ECO:0000313" key="3">
    <source>
        <dbReference type="Proteomes" id="UP000623467"/>
    </source>
</evidence>
<comment type="caution">
    <text evidence="2">The sequence shown here is derived from an EMBL/GenBank/DDBJ whole genome shotgun (WGS) entry which is preliminary data.</text>
</comment>
<dbReference type="OrthoDB" id="2610860at2759"/>
<dbReference type="Proteomes" id="UP000623467">
    <property type="component" value="Unassembled WGS sequence"/>
</dbReference>
<dbReference type="EMBL" id="JACAZH010000028">
    <property type="protein sequence ID" value="KAF7341082.1"/>
    <property type="molecule type" value="Genomic_DNA"/>
</dbReference>
<evidence type="ECO:0000256" key="1">
    <source>
        <dbReference type="SAM" id="MobiDB-lite"/>
    </source>
</evidence>
<feature type="region of interest" description="Disordered" evidence="1">
    <location>
        <begin position="266"/>
        <end position="302"/>
    </location>
</feature>
<accession>A0A8H7CM76</accession>
<evidence type="ECO:0000313" key="2">
    <source>
        <dbReference type="EMBL" id="KAF7341082.1"/>
    </source>
</evidence>
<keyword evidence="3" id="KW-1185">Reference proteome</keyword>
<gene>
    <name evidence="2" type="ORF">MSAN_02094300</name>
</gene>
<proteinExistence type="predicted"/>
<reference evidence="2" key="1">
    <citation type="submission" date="2020-05" db="EMBL/GenBank/DDBJ databases">
        <title>Mycena genomes resolve the evolution of fungal bioluminescence.</title>
        <authorList>
            <person name="Tsai I.J."/>
        </authorList>
    </citation>
    <scope>NUCLEOTIDE SEQUENCE</scope>
    <source>
        <strain evidence="2">160909Yilan</strain>
    </source>
</reference>
<name>A0A8H7CM76_9AGAR</name>
<organism evidence="2 3">
    <name type="scientific">Mycena sanguinolenta</name>
    <dbReference type="NCBI Taxonomy" id="230812"/>
    <lineage>
        <taxon>Eukaryota</taxon>
        <taxon>Fungi</taxon>
        <taxon>Dikarya</taxon>
        <taxon>Basidiomycota</taxon>
        <taxon>Agaricomycotina</taxon>
        <taxon>Agaricomycetes</taxon>
        <taxon>Agaricomycetidae</taxon>
        <taxon>Agaricales</taxon>
        <taxon>Marasmiineae</taxon>
        <taxon>Mycenaceae</taxon>
        <taxon>Mycena</taxon>
    </lineage>
</organism>
<feature type="compositionally biased region" description="Basic and acidic residues" evidence="1">
    <location>
        <begin position="266"/>
        <end position="290"/>
    </location>
</feature>
<dbReference type="AlphaFoldDB" id="A0A8H7CM76"/>
<protein>
    <submittedName>
        <fullName evidence="2">Uncharacterized protein</fullName>
    </submittedName>
</protein>